<accession>X1G026</accession>
<name>X1G026_9ZZZZ</name>
<comment type="caution">
    <text evidence="2">The sequence shown here is derived from an EMBL/GenBank/DDBJ whole genome shotgun (WGS) entry which is preliminary data.</text>
</comment>
<dbReference type="Gene3D" id="2.130.10.130">
    <property type="entry name" value="Integrin alpha, N-terminal"/>
    <property type="match status" value="1"/>
</dbReference>
<dbReference type="InterPro" id="IPR013517">
    <property type="entry name" value="FG-GAP"/>
</dbReference>
<dbReference type="Pfam" id="PF13517">
    <property type="entry name" value="FG-GAP_3"/>
    <property type="match status" value="1"/>
</dbReference>
<feature type="non-terminal residue" evidence="2">
    <location>
        <position position="1"/>
    </location>
</feature>
<gene>
    <name evidence="2" type="ORF">S03H2_33777</name>
</gene>
<evidence type="ECO:0000256" key="1">
    <source>
        <dbReference type="ARBA" id="ARBA00022729"/>
    </source>
</evidence>
<dbReference type="PANTHER" id="PTHR44103:SF1">
    <property type="entry name" value="PROPROTEIN CONVERTASE P"/>
    <property type="match status" value="1"/>
</dbReference>
<dbReference type="SUPFAM" id="SSF69318">
    <property type="entry name" value="Integrin alpha N-terminal domain"/>
    <property type="match status" value="1"/>
</dbReference>
<sequence>HSLQLADFNGDGHLDIFCGEMRLHGKNRDAKMWIFFGDGRGNFKKEILAVGFGVHEAKVADLDGDGDVDILGKPYDWETPRIDVWFNNIPRENKLSLDRWKRHVIDSQKPWRSVFITSADLDNDRRKDIITGGWWYKNPGNLGEKWVRYSFGSPLNNMAMTHDFDNDGDIDVLGTKGKGSEANAEFAWARNNGSGSFIILKNISGGEGDFLQGAAKIPHSQHENLRIALSWHRKGKGVQLLTVPSDPSTQRWGWQRISSVSQDEGLSAGDIDGDGDFDLMVGSKW</sequence>
<keyword evidence="1" id="KW-0732">Signal</keyword>
<proteinExistence type="predicted"/>
<evidence type="ECO:0000313" key="2">
    <source>
        <dbReference type="EMBL" id="GAH50592.1"/>
    </source>
</evidence>
<evidence type="ECO:0008006" key="3">
    <source>
        <dbReference type="Google" id="ProtNLM"/>
    </source>
</evidence>
<dbReference type="AlphaFoldDB" id="X1G026"/>
<reference evidence="2" key="1">
    <citation type="journal article" date="2014" name="Front. Microbiol.">
        <title>High frequency of phylogenetically diverse reductive dehalogenase-homologous genes in deep subseafloor sedimentary metagenomes.</title>
        <authorList>
            <person name="Kawai M."/>
            <person name="Futagami T."/>
            <person name="Toyoda A."/>
            <person name="Takaki Y."/>
            <person name="Nishi S."/>
            <person name="Hori S."/>
            <person name="Arai W."/>
            <person name="Tsubouchi T."/>
            <person name="Morono Y."/>
            <person name="Uchiyama I."/>
            <person name="Ito T."/>
            <person name="Fujiyama A."/>
            <person name="Inagaki F."/>
            <person name="Takami H."/>
        </authorList>
    </citation>
    <scope>NUCLEOTIDE SEQUENCE</scope>
    <source>
        <strain evidence="2">Expedition CK06-06</strain>
    </source>
</reference>
<dbReference type="InterPro" id="IPR028994">
    <property type="entry name" value="Integrin_alpha_N"/>
</dbReference>
<protein>
    <recommendedName>
        <fullName evidence="3">VCBS repeat-containing protein</fullName>
    </recommendedName>
</protein>
<dbReference type="EMBL" id="BARU01020580">
    <property type="protein sequence ID" value="GAH50592.1"/>
    <property type="molecule type" value="Genomic_DNA"/>
</dbReference>
<organism evidence="2">
    <name type="scientific">marine sediment metagenome</name>
    <dbReference type="NCBI Taxonomy" id="412755"/>
    <lineage>
        <taxon>unclassified sequences</taxon>
        <taxon>metagenomes</taxon>
        <taxon>ecological metagenomes</taxon>
    </lineage>
</organism>
<feature type="non-terminal residue" evidence="2">
    <location>
        <position position="285"/>
    </location>
</feature>
<dbReference type="PANTHER" id="PTHR44103">
    <property type="entry name" value="PROPROTEIN CONVERTASE P"/>
    <property type="match status" value="1"/>
</dbReference>